<keyword evidence="3" id="KW-1185">Reference proteome</keyword>
<dbReference type="PANTHER" id="PTHR43236">
    <property type="entry name" value="ANTITOXIN HIGA1"/>
    <property type="match status" value="1"/>
</dbReference>
<organism evidence="2 3">
    <name type="scientific">Leptospira stimsonii</name>
    <dbReference type="NCBI Taxonomy" id="2202203"/>
    <lineage>
        <taxon>Bacteria</taxon>
        <taxon>Pseudomonadati</taxon>
        <taxon>Spirochaetota</taxon>
        <taxon>Spirochaetia</taxon>
        <taxon>Leptospirales</taxon>
        <taxon>Leptospiraceae</taxon>
        <taxon>Leptospira</taxon>
    </lineage>
</organism>
<sequence length="210" mass="23935">MNPSEYYKSMKKLAANVRKEHKLTTSRVLPSDLKIILKAEGVSEIVLFPGFKNLRGMYYFEGKLPIVAVKKDLPRDPYAFTLGHELKHHLVDQHLLSKDFDSMVCTTKNQEEMIEIGAEVFSAELLYPEELFLHDIFAQGVGSSGCKPEDLVYLKKATDTTLSYSGLAKRATLLRLVTPGSLDNIPWKKLEEEIFGEPIYKQWANRKKAR</sequence>
<dbReference type="InterPro" id="IPR010359">
    <property type="entry name" value="IrrE_HExxH"/>
</dbReference>
<dbReference type="PANTHER" id="PTHR43236:SF2">
    <property type="entry name" value="BLL0069 PROTEIN"/>
    <property type="match status" value="1"/>
</dbReference>
<name>A0ABY2N4U2_9LEPT</name>
<feature type="domain" description="IrrE N-terminal-like" evidence="1">
    <location>
        <begin position="54"/>
        <end position="137"/>
    </location>
</feature>
<evidence type="ECO:0000313" key="2">
    <source>
        <dbReference type="EMBL" id="TGM16917.1"/>
    </source>
</evidence>
<dbReference type="InterPro" id="IPR052345">
    <property type="entry name" value="Rad_response_metalloprotease"/>
</dbReference>
<dbReference type="Proteomes" id="UP000297422">
    <property type="component" value="Unassembled WGS sequence"/>
</dbReference>
<reference evidence="3" key="1">
    <citation type="journal article" date="2019" name="PLoS Negl. Trop. Dis.">
        <title>Revisiting the worldwide diversity of Leptospira species in the environment.</title>
        <authorList>
            <person name="Vincent A.T."/>
            <person name="Schiettekatte O."/>
            <person name="Bourhy P."/>
            <person name="Veyrier F.J."/>
            <person name="Picardeau M."/>
        </authorList>
    </citation>
    <scope>NUCLEOTIDE SEQUENCE [LARGE SCALE GENOMIC DNA]</scope>
    <source>
        <strain evidence="3">201702407</strain>
    </source>
</reference>
<dbReference type="Pfam" id="PF06114">
    <property type="entry name" value="Peptidase_M78"/>
    <property type="match status" value="1"/>
</dbReference>
<proteinExistence type="predicted"/>
<dbReference type="Gene3D" id="1.10.10.2910">
    <property type="match status" value="1"/>
</dbReference>
<evidence type="ECO:0000259" key="1">
    <source>
        <dbReference type="Pfam" id="PF06114"/>
    </source>
</evidence>
<accession>A0ABY2N4U2</accession>
<protein>
    <submittedName>
        <fullName evidence="2">ImmA/IrrE family metallo-endopeptidase</fullName>
    </submittedName>
</protein>
<evidence type="ECO:0000313" key="3">
    <source>
        <dbReference type="Proteomes" id="UP000297422"/>
    </source>
</evidence>
<dbReference type="RefSeq" id="WP_135684724.1">
    <property type="nucleotide sequence ID" value="NZ_RQEQ01000071.1"/>
</dbReference>
<dbReference type="EMBL" id="RQGT01000066">
    <property type="protein sequence ID" value="TGM16917.1"/>
    <property type="molecule type" value="Genomic_DNA"/>
</dbReference>
<comment type="caution">
    <text evidence="2">The sequence shown here is derived from an EMBL/GenBank/DDBJ whole genome shotgun (WGS) entry which is preliminary data.</text>
</comment>
<gene>
    <name evidence="2" type="ORF">EHQ90_08430</name>
</gene>